<comment type="catalytic activity">
    <reaction evidence="8 9">
        <text>(1S,2R)-1-C-(indol-3-yl)glycerol 3-phosphate + L-serine = D-glyceraldehyde 3-phosphate + L-tryptophan + H2O</text>
        <dbReference type="Rhea" id="RHEA:10532"/>
        <dbReference type="ChEBI" id="CHEBI:15377"/>
        <dbReference type="ChEBI" id="CHEBI:33384"/>
        <dbReference type="ChEBI" id="CHEBI:57912"/>
        <dbReference type="ChEBI" id="CHEBI:58866"/>
        <dbReference type="ChEBI" id="CHEBI:59776"/>
        <dbReference type="EC" id="4.2.1.20"/>
    </reaction>
</comment>
<dbReference type="FunFam" id="3.20.20.70:FF:000037">
    <property type="entry name" value="Tryptophan synthase alpha chain"/>
    <property type="match status" value="1"/>
</dbReference>
<dbReference type="InterPro" id="IPR013785">
    <property type="entry name" value="Aldolase_TIM"/>
</dbReference>
<dbReference type="InterPro" id="IPR011060">
    <property type="entry name" value="RibuloseP-bd_barrel"/>
</dbReference>
<evidence type="ECO:0000256" key="4">
    <source>
        <dbReference type="ARBA" id="ARBA00022605"/>
    </source>
</evidence>
<dbReference type="OrthoDB" id="9804578at2"/>
<name>A0A1B2LYY2_9GAMM</name>
<reference evidence="11 12" key="1">
    <citation type="submission" date="2016-08" db="EMBL/GenBank/DDBJ databases">
        <authorList>
            <person name="Seilhamer J.J."/>
        </authorList>
    </citation>
    <scope>NUCLEOTIDE SEQUENCE [LARGE SCALE GENOMIC DNA]</scope>
    <source>
        <strain evidence="11 12">BRTC-1</strain>
    </source>
</reference>
<dbReference type="EMBL" id="CP016895">
    <property type="protein sequence ID" value="AOA58147.1"/>
    <property type="molecule type" value="Genomic_DNA"/>
</dbReference>
<dbReference type="EC" id="4.2.1.20" evidence="9"/>
<dbReference type="STRING" id="1789224.BFG52_07120"/>
<dbReference type="PANTHER" id="PTHR43406:SF1">
    <property type="entry name" value="TRYPTOPHAN SYNTHASE ALPHA CHAIN, CHLOROPLASTIC"/>
    <property type="match status" value="1"/>
</dbReference>
<keyword evidence="4 9" id="KW-0028">Amino-acid biosynthesis</keyword>
<dbReference type="PROSITE" id="PS00167">
    <property type="entry name" value="TRP_SYNTHASE_ALPHA"/>
    <property type="match status" value="1"/>
</dbReference>
<evidence type="ECO:0000256" key="5">
    <source>
        <dbReference type="ARBA" id="ARBA00022822"/>
    </source>
</evidence>
<dbReference type="InterPro" id="IPR018204">
    <property type="entry name" value="Trp_synthase_alpha_AS"/>
</dbReference>
<keyword evidence="6 9" id="KW-0057">Aromatic amino acid biosynthesis</keyword>
<evidence type="ECO:0000256" key="7">
    <source>
        <dbReference type="ARBA" id="ARBA00023239"/>
    </source>
</evidence>
<evidence type="ECO:0000256" key="6">
    <source>
        <dbReference type="ARBA" id="ARBA00023141"/>
    </source>
</evidence>
<evidence type="ECO:0000256" key="8">
    <source>
        <dbReference type="ARBA" id="ARBA00049047"/>
    </source>
</evidence>
<evidence type="ECO:0000313" key="11">
    <source>
        <dbReference type="EMBL" id="AOA58147.1"/>
    </source>
</evidence>
<feature type="active site" description="Proton acceptor" evidence="9">
    <location>
        <position position="60"/>
    </location>
</feature>
<dbReference type="UniPathway" id="UPA00035">
    <property type="reaction ID" value="UER00044"/>
</dbReference>
<dbReference type="Gene3D" id="3.20.20.70">
    <property type="entry name" value="Aldolase class I"/>
    <property type="match status" value="1"/>
</dbReference>
<dbReference type="Proteomes" id="UP000093391">
    <property type="component" value="Chromosome"/>
</dbReference>
<evidence type="ECO:0000256" key="3">
    <source>
        <dbReference type="ARBA" id="ARBA00011270"/>
    </source>
</evidence>
<dbReference type="Pfam" id="PF00290">
    <property type="entry name" value="Trp_syntA"/>
    <property type="match status" value="1"/>
</dbReference>
<comment type="pathway">
    <text evidence="2 9">Amino-acid biosynthesis; L-tryptophan biosynthesis; L-tryptophan from chorismate: step 5/5.</text>
</comment>
<evidence type="ECO:0000256" key="2">
    <source>
        <dbReference type="ARBA" id="ARBA00004733"/>
    </source>
</evidence>
<protein>
    <recommendedName>
        <fullName evidence="9">Tryptophan synthase alpha chain</fullName>
        <ecNumber evidence="9">4.2.1.20</ecNumber>
    </recommendedName>
</protein>
<sequence>MNRLAEKTQQLKQQQRSGLVCYFTAGDPDYAQSLNLLQQLGAAGADIIEIGMPFSDPVADGEVIQAAHLRALAAGQNLAKTLLLVQQIREVDQTTPIVLMGYLNPIMQYGFEKFAQDCAGIVDGVLVVDLPVRSHLGLAEALAAQSVHCIRLSAPSTDDQKLAEIAQSASGFLYHVAENAVTGGELHLAPLIEKLQHIRPHFDIPVAVGFGIKNEQQVRAVAQHADLVVVGSVLVNCFFEHGVEATLTRVRGFAAALLD</sequence>
<dbReference type="CDD" id="cd04724">
    <property type="entry name" value="Tryptophan_synthase_alpha"/>
    <property type="match status" value="1"/>
</dbReference>
<keyword evidence="7 9" id="KW-0456">Lyase</keyword>
<dbReference type="AlphaFoldDB" id="A0A1B2LYY2"/>
<dbReference type="SUPFAM" id="SSF51366">
    <property type="entry name" value="Ribulose-phoshate binding barrel"/>
    <property type="match status" value="1"/>
</dbReference>
<dbReference type="NCBIfam" id="TIGR00262">
    <property type="entry name" value="trpA"/>
    <property type="match status" value="1"/>
</dbReference>
<dbReference type="GO" id="GO:0005829">
    <property type="term" value="C:cytosol"/>
    <property type="evidence" value="ECO:0007669"/>
    <property type="project" value="TreeGrafter"/>
</dbReference>
<evidence type="ECO:0000313" key="12">
    <source>
        <dbReference type="Proteomes" id="UP000093391"/>
    </source>
</evidence>
<keyword evidence="12" id="KW-1185">Reference proteome</keyword>
<dbReference type="PANTHER" id="PTHR43406">
    <property type="entry name" value="TRYPTOPHAN SYNTHASE, ALPHA CHAIN"/>
    <property type="match status" value="1"/>
</dbReference>
<comment type="function">
    <text evidence="1 9">The alpha subunit is responsible for the aldol cleavage of indoleglycerol phosphate to indole and glyceraldehyde 3-phosphate.</text>
</comment>
<comment type="similarity">
    <text evidence="9 10">Belongs to the TrpA family.</text>
</comment>
<evidence type="ECO:0000256" key="1">
    <source>
        <dbReference type="ARBA" id="ARBA00003365"/>
    </source>
</evidence>
<dbReference type="GO" id="GO:0004834">
    <property type="term" value="F:tryptophan synthase activity"/>
    <property type="evidence" value="ECO:0007669"/>
    <property type="project" value="UniProtKB-UniRule"/>
</dbReference>
<feature type="active site" description="Proton acceptor" evidence="9">
    <location>
        <position position="49"/>
    </location>
</feature>
<comment type="subunit">
    <text evidence="3 9">Tetramer of two alpha and two beta chains.</text>
</comment>
<accession>A0A1B2LYY2</accession>
<evidence type="ECO:0000256" key="9">
    <source>
        <dbReference type="HAMAP-Rule" id="MF_00131"/>
    </source>
</evidence>
<dbReference type="HAMAP" id="MF_00131">
    <property type="entry name" value="Trp_synth_alpha"/>
    <property type="match status" value="1"/>
</dbReference>
<dbReference type="KEGG" id="ala:BFG52_07120"/>
<keyword evidence="5 9" id="KW-0822">Tryptophan biosynthesis</keyword>
<dbReference type="RefSeq" id="WP_067554024.1">
    <property type="nucleotide sequence ID" value="NZ_CP016895.1"/>
</dbReference>
<gene>
    <name evidence="9" type="primary">trpA</name>
    <name evidence="11" type="ORF">BFG52_07120</name>
</gene>
<organism evidence="11 12">
    <name type="scientific">Acinetobacter larvae</name>
    <dbReference type="NCBI Taxonomy" id="1789224"/>
    <lineage>
        <taxon>Bacteria</taxon>
        <taxon>Pseudomonadati</taxon>
        <taxon>Pseudomonadota</taxon>
        <taxon>Gammaproteobacteria</taxon>
        <taxon>Moraxellales</taxon>
        <taxon>Moraxellaceae</taxon>
        <taxon>Acinetobacter</taxon>
    </lineage>
</organism>
<proteinExistence type="inferred from homology"/>
<evidence type="ECO:0000256" key="10">
    <source>
        <dbReference type="RuleBase" id="RU003662"/>
    </source>
</evidence>
<dbReference type="InterPro" id="IPR002028">
    <property type="entry name" value="Trp_synthase_suA"/>
</dbReference>